<organism evidence="2 3">
    <name type="scientific">Methylogaea oryzae</name>
    <dbReference type="NCBI Taxonomy" id="1295382"/>
    <lineage>
        <taxon>Bacteria</taxon>
        <taxon>Pseudomonadati</taxon>
        <taxon>Pseudomonadota</taxon>
        <taxon>Gammaproteobacteria</taxon>
        <taxon>Methylococcales</taxon>
        <taxon>Methylococcaceae</taxon>
        <taxon>Methylogaea</taxon>
    </lineage>
</organism>
<dbReference type="Pfam" id="PF08898">
    <property type="entry name" value="DUF1843"/>
    <property type="match status" value="1"/>
</dbReference>
<dbReference type="InterPro" id="IPR014994">
    <property type="entry name" value="DUF1843"/>
</dbReference>
<sequence length="52" mass="5715">MYGVAMQQAAASGDISRMKEVCRQAEDYLEKVGDISAALQVLKVEIAKLEKK</sequence>
<keyword evidence="3" id="KW-1185">Reference proteome</keyword>
<reference evidence="2" key="1">
    <citation type="submission" date="2019-06" db="EMBL/GenBank/DDBJ databases">
        <title>Complete genome sequence of Methylogaea oryzae strain JCM16910.</title>
        <authorList>
            <person name="Asakawa S."/>
        </authorList>
    </citation>
    <scope>NUCLEOTIDE SEQUENCE</scope>
    <source>
        <strain evidence="2">E10</strain>
    </source>
</reference>
<dbReference type="AlphaFoldDB" id="A0A8D5AI76"/>
<dbReference type="KEGG" id="moz:MoryE10_16570"/>
<evidence type="ECO:0000313" key="2">
    <source>
        <dbReference type="EMBL" id="BBL71051.1"/>
    </source>
</evidence>
<name>A0A8D5AI76_9GAMM</name>
<dbReference type="Proteomes" id="UP000824988">
    <property type="component" value="Chromosome"/>
</dbReference>
<gene>
    <name evidence="2" type="ORF">MoryE10_16570</name>
</gene>
<evidence type="ECO:0000259" key="1">
    <source>
        <dbReference type="Pfam" id="PF08898"/>
    </source>
</evidence>
<dbReference type="EMBL" id="AP019782">
    <property type="protein sequence ID" value="BBL71051.1"/>
    <property type="molecule type" value="Genomic_DNA"/>
</dbReference>
<evidence type="ECO:0000313" key="3">
    <source>
        <dbReference type="Proteomes" id="UP000824988"/>
    </source>
</evidence>
<feature type="domain" description="DUF1843" evidence="1">
    <location>
        <begin position="1"/>
        <end position="50"/>
    </location>
</feature>
<protein>
    <recommendedName>
        <fullName evidence="1">DUF1843 domain-containing protein</fullName>
    </recommendedName>
</protein>
<accession>A0A8D5AI76</accession>
<proteinExistence type="predicted"/>